<accession>A0A1E1LRP6</accession>
<evidence type="ECO:0000313" key="1">
    <source>
        <dbReference type="EMBL" id="CZT13172.1"/>
    </source>
</evidence>
<organism evidence="1 2">
    <name type="scientific">Rhynchosporium agropyri</name>
    <dbReference type="NCBI Taxonomy" id="914238"/>
    <lineage>
        <taxon>Eukaryota</taxon>
        <taxon>Fungi</taxon>
        <taxon>Dikarya</taxon>
        <taxon>Ascomycota</taxon>
        <taxon>Pezizomycotina</taxon>
        <taxon>Leotiomycetes</taxon>
        <taxon>Helotiales</taxon>
        <taxon>Ploettnerulaceae</taxon>
        <taxon>Rhynchosporium</taxon>
    </lineage>
</organism>
<gene>
    <name evidence="1" type="ORF">RAG0_16744</name>
</gene>
<protein>
    <submittedName>
        <fullName evidence="1">Uncharacterized protein</fullName>
    </submittedName>
</protein>
<dbReference type="AlphaFoldDB" id="A0A1E1LRP6"/>
<dbReference type="EMBL" id="FJUX01000179">
    <property type="protein sequence ID" value="CZT13172.1"/>
    <property type="molecule type" value="Genomic_DNA"/>
</dbReference>
<keyword evidence="2" id="KW-1185">Reference proteome</keyword>
<proteinExistence type="predicted"/>
<sequence>MRSSTGTAEQTKVRPGKNIVSGSMRLIEHMYLGGTANRLLNIGDGRTFTGQSDNAGSVVRREQVRSSYGNPDAPTELIENFHEKKTLESRHQDFTSRPLLFGLRSMSFVVMDLIALLTGGSRSDLPYFSEVLVEGRLKPKLIYSVVLIFGFPMGKTIDLRYSSCV</sequence>
<name>A0A1E1LRP6_9HELO</name>
<evidence type="ECO:0000313" key="2">
    <source>
        <dbReference type="Proteomes" id="UP000178912"/>
    </source>
</evidence>
<reference evidence="2" key="1">
    <citation type="submission" date="2016-03" db="EMBL/GenBank/DDBJ databases">
        <authorList>
            <person name="Guldener U."/>
        </authorList>
    </citation>
    <scope>NUCLEOTIDE SEQUENCE [LARGE SCALE GENOMIC DNA]</scope>
    <source>
        <strain evidence="2">04CH-RAC-A.6.1</strain>
    </source>
</reference>
<dbReference type="Proteomes" id="UP000178912">
    <property type="component" value="Unassembled WGS sequence"/>
</dbReference>